<feature type="domain" description="Di-haem cytochrome c peroxidase" evidence="4">
    <location>
        <begin position="65"/>
        <end position="210"/>
    </location>
</feature>
<dbReference type="PANTHER" id="PTHR30600">
    <property type="entry name" value="CYTOCHROME C PEROXIDASE-RELATED"/>
    <property type="match status" value="1"/>
</dbReference>
<dbReference type="PANTHER" id="PTHR30600:SF10">
    <property type="entry name" value="BLL6722 PROTEIN"/>
    <property type="match status" value="1"/>
</dbReference>
<reference evidence="5 6" key="1">
    <citation type="submission" date="2021-08" db="EMBL/GenBank/DDBJ databases">
        <title>The genome sequence of Chitinophaga sp. B61.</title>
        <authorList>
            <person name="Zhang X."/>
        </authorList>
    </citation>
    <scope>NUCLEOTIDE SEQUENCE [LARGE SCALE GENOMIC DNA]</scope>
    <source>
        <strain evidence="5 6">B61</strain>
    </source>
</reference>
<dbReference type="GO" id="GO:0004601">
    <property type="term" value="F:peroxidase activity"/>
    <property type="evidence" value="ECO:0007669"/>
    <property type="project" value="UniProtKB-KW"/>
</dbReference>
<dbReference type="RefSeq" id="WP_220248097.1">
    <property type="nucleotide sequence ID" value="NZ_JAICCF010000001.1"/>
</dbReference>
<comment type="subcellular location">
    <subcellularLocation>
        <location evidence="1">Cell envelope</location>
    </subcellularLocation>
</comment>
<evidence type="ECO:0000256" key="1">
    <source>
        <dbReference type="ARBA" id="ARBA00004196"/>
    </source>
</evidence>
<evidence type="ECO:0000256" key="3">
    <source>
        <dbReference type="ARBA" id="ARBA00023002"/>
    </source>
</evidence>
<dbReference type="Gene3D" id="1.10.760.10">
    <property type="entry name" value="Cytochrome c-like domain"/>
    <property type="match status" value="2"/>
</dbReference>
<sequence length="364" mass="41080">MKRTLFIITAFIVLCALTNSTSLRELYSKPVNEWPRPTIDSGVVWEEMAPLPKENAWVEGLKDPQAQLGRLLFFDPRLSRSNQISCSSCHEPDLAWGDGRRVSLGNDHLQGSRNTASLINVFIYDNLFWDGRAGTLNKQVLGPLGAHHEMDMDAALLPAKLQAIAQYDSLFNEVYPGQPITVDNIATAIATFEKTIRSRRSKFDLFMEGRVNALSDQELEGLHLFRTKARCMNCHYGPYFTDKQFHNIGLTYYQRKYEDLGRYNITHNIADIGRFRTPSLRDVAYTGPYMHNGLFPELLGVINIYNSGMQLSPKPGQENDALFPKTDILMQPLQLTANEKSALVAFLHAISAKPLHVARPVLPQ</sequence>
<dbReference type="InterPro" id="IPR026259">
    <property type="entry name" value="MauG/Cytc_peroxidase"/>
</dbReference>
<dbReference type="PIRSF" id="PIRSF000294">
    <property type="entry name" value="Cytochrome-c_peroxidase"/>
    <property type="match status" value="1"/>
</dbReference>
<evidence type="ECO:0000313" key="5">
    <source>
        <dbReference type="EMBL" id="MBW8682860.1"/>
    </source>
</evidence>
<dbReference type="Proteomes" id="UP000812961">
    <property type="component" value="Unassembled WGS sequence"/>
</dbReference>
<keyword evidence="2" id="KW-0732">Signal</keyword>
<dbReference type="SUPFAM" id="SSF46626">
    <property type="entry name" value="Cytochrome c"/>
    <property type="match status" value="2"/>
</dbReference>
<keyword evidence="6" id="KW-1185">Reference proteome</keyword>
<organism evidence="5 6">
    <name type="scientific">Chitinophaga rhizophila</name>
    <dbReference type="NCBI Taxonomy" id="2866212"/>
    <lineage>
        <taxon>Bacteria</taxon>
        <taxon>Pseudomonadati</taxon>
        <taxon>Bacteroidota</taxon>
        <taxon>Chitinophagia</taxon>
        <taxon>Chitinophagales</taxon>
        <taxon>Chitinophagaceae</taxon>
        <taxon>Chitinophaga</taxon>
    </lineage>
</organism>
<dbReference type="InterPro" id="IPR036909">
    <property type="entry name" value="Cyt_c-like_dom_sf"/>
</dbReference>
<proteinExistence type="predicted"/>
<comment type="caution">
    <text evidence="5">The sequence shown here is derived from an EMBL/GenBank/DDBJ whole genome shotgun (WGS) entry which is preliminary data.</text>
</comment>
<evidence type="ECO:0000259" key="4">
    <source>
        <dbReference type="Pfam" id="PF03150"/>
    </source>
</evidence>
<gene>
    <name evidence="5" type="ORF">K1Y79_00820</name>
</gene>
<name>A0ABS7G6C9_9BACT</name>
<dbReference type="InterPro" id="IPR051395">
    <property type="entry name" value="Cytochrome_c_Peroxidase/MauG"/>
</dbReference>
<protein>
    <submittedName>
        <fullName evidence="5">Cytochrome-c peroxidase</fullName>
    </submittedName>
</protein>
<keyword evidence="5" id="KW-0575">Peroxidase</keyword>
<keyword evidence="3" id="KW-0560">Oxidoreductase</keyword>
<dbReference type="EMBL" id="JAICCF010000001">
    <property type="protein sequence ID" value="MBW8682860.1"/>
    <property type="molecule type" value="Genomic_DNA"/>
</dbReference>
<evidence type="ECO:0000313" key="6">
    <source>
        <dbReference type="Proteomes" id="UP000812961"/>
    </source>
</evidence>
<evidence type="ECO:0000256" key="2">
    <source>
        <dbReference type="ARBA" id="ARBA00022729"/>
    </source>
</evidence>
<accession>A0ABS7G6C9</accession>
<dbReference type="InterPro" id="IPR004852">
    <property type="entry name" value="Di-haem_cyt_c_peroxidsae"/>
</dbReference>
<dbReference type="Pfam" id="PF03150">
    <property type="entry name" value="CCP_MauG"/>
    <property type="match status" value="1"/>
</dbReference>